<evidence type="ECO:0000313" key="8">
    <source>
        <dbReference type="EMBL" id="CCQ54422.1"/>
    </source>
</evidence>
<keyword evidence="5 7" id="KW-1133">Transmembrane helix</keyword>
<dbReference type="PANTHER" id="PTHR30250:SF10">
    <property type="entry name" value="LIPOPOLYSACCHARIDE BIOSYNTHESIS PROTEIN WZXC"/>
    <property type="match status" value="1"/>
</dbReference>
<dbReference type="EMBL" id="CAQL01000160">
    <property type="protein sequence ID" value="CCQ54422.1"/>
    <property type="molecule type" value="Genomic_DNA"/>
</dbReference>
<feature type="transmembrane region" description="Helical" evidence="7">
    <location>
        <begin position="189"/>
        <end position="210"/>
    </location>
</feature>
<dbReference type="Pfam" id="PF13440">
    <property type="entry name" value="Polysacc_synt_3"/>
    <property type="match status" value="1"/>
</dbReference>
<evidence type="ECO:0000256" key="4">
    <source>
        <dbReference type="ARBA" id="ARBA00022692"/>
    </source>
</evidence>
<dbReference type="Proteomes" id="UP000017981">
    <property type="component" value="Unassembled WGS sequence"/>
</dbReference>
<dbReference type="GO" id="GO:0005886">
    <property type="term" value="C:plasma membrane"/>
    <property type="evidence" value="ECO:0007669"/>
    <property type="project" value="UniProtKB-SubCell"/>
</dbReference>
<dbReference type="AlphaFoldDB" id="T2INT6"/>
<proteinExistence type="inferred from homology"/>
<keyword evidence="3" id="KW-1003">Cell membrane</keyword>
<organism evidence="8 9">
    <name type="scientific">Crocosphaera watsonii WH 0005</name>
    <dbReference type="NCBI Taxonomy" id="423472"/>
    <lineage>
        <taxon>Bacteria</taxon>
        <taxon>Bacillati</taxon>
        <taxon>Cyanobacteriota</taxon>
        <taxon>Cyanophyceae</taxon>
        <taxon>Oscillatoriophycideae</taxon>
        <taxon>Chroococcales</taxon>
        <taxon>Aphanothecaceae</taxon>
        <taxon>Crocosphaera</taxon>
    </lineage>
</organism>
<comment type="subcellular location">
    <subcellularLocation>
        <location evidence="1">Cell membrane</location>
        <topology evidence="1">Multi-pass membrane protein</topology>
    </subcellularLocation>
</comment>
<reference evidence="8 9" key="2">
    <citation type="submission" date="2013-09" db="EMBL/GenBank/DDBJ databases">
        <title>Whole genome comparison of six Crocosphaera watsonii strains with differing phenotypes.</title>
        <authorList>
            <person name="Bench S.R."/>
            <person name="Heller P."/>
            <person name="Frank I."/>
            <person name="Arciniega M."/>
            <person name="Shilova I.N."/>
            <person name="Zehr J.P."/>
        </authorList>
    </citation>
    <scope>NUCLEOTIDE SEQUENCE [LARGE SCALE GENOMIC DNA]</scope>
    <source>
        <strain evidence="8 9">WH 0005</strain>
    </source>
</reference>
<evidence type="ECO:0000313" key="9">
    <source>
        <dbReference type="Proteomes" id="UP000017981"/>
    </source>
</evidence>
<protein>
    <submittedName>
        <fullName evidence="8">O-antigen flippase Wzx</fullName>
    </submittedName>
</protein>
<evidence type="ECO:0000256" key="7">
    <source>
        <dbReference type="SAM" id="Phobius"/>
    </source>
</evidence>
<evidence type="ECO:0000256" key="5">
    <source>
        <dbReference type="ARBA" id="ARBA00022989"/>
    </source>
</evidence>
<comment type="similarity">
    <text evidence="2">Belongs to the polysaccharide synthase family.</text>
</comment>
<keyword evidence="4 7" id="KW-0812">Transmembrane</keyword>
<comment type="caution">
    <text evidence="8">The sequence shown here is derived from an EMBL/GenBank/DDBJ whole genome shotgun (WGS) entry which is preliminary data.</text>
</comment>
<dbReference type="RefSeq" id="WP_021832428.1">
    <property type="nucleotide sequence ID" value="NZ_CAQL01000160.1"/>
</dbReference>
<name>T2INT6_CROWT</name>
<evidence type="ECO:0000256" key="1">
    <source>
        <dbReference type="ARBA" id="ARBA00004651"/>
    </source>
</evidence>
<keyword evidence="6 7" id="KW-0472">Membrane</keyword>
<gene>
    <name evidence="8" type="ORF">CWATWH0005_656</name>
</gene>
<evidence type="ECO:0000256" key="2">
    <source>
        <dbReference type="ARBA" id="ARBA00007430"/>
    </source>
</evidence>
<accession>T2INT6</accession>
<evidence type="ECO:0000256" key="6">
    <source>
        <dbReference type="ARBA" id="ARBA00023136"/>
    </source>
</evidence>
<feature type="transmembrane region" description="Helical" evidence="7">
    <location>
        <begin position="164"/>
        <end position="183"/>
    </location>
</feature>
<feature type="transmembrane region" description="Helical" evidence="7">
    <location>
        <begin position="54"/>
        <end position="75"/>
    </location>
</feature>
<feature type="transmembrane region" description="Helical" evidence="7">
    <location>
        <begin position="20"/>
        <end position="42"/>
    </location>
</feature>
<sequence>MVRCLSYQRMFTLMNRYRKYPIYSILPSFLNTSTLRMPVFFLSTFFTASVAGQYSLSMRLLLLPSALVIAEISKVNHQKFVEDKYNKRLSNSMIKAFWLLFCISISGGILIFIFASFIFTSLFGSQWETAAIYTKVLAPSLILRMIVSPLSIVFGIMDRQEVAAGWQIASNITTIAFLGLSLQFNDPLISLYLLCLNDLIMYTIYLLLIFRISHVKLSKLFSLNFLS</sequence>
<dbReference type="PANTHER" id="PTHR30250">
    <property type="entry name" value="PST FAMILY PREDICTED COLANIC ACID TRANSPORTER"/>
    <property type="match status" value="1"/>
</dbReference>
<feature type="transmembrane region" description="Helical" evidence="7">
    <location>
        <begin position="136"/>
        <end position="157"/>
    </location>
</feature>
<evidence type="ECO:0000256" key="3">
    <source>
        <dbReference type="ARBA" id="ARBA00022475"/>
    </source>
</evidence>
<feature type="transmembrane region" description="Helical" evidence="7">
    <location>
        <begin position="96"/>
        <end position="124"/>
    </location>
</feature>
<dbReference type="InterPro" id="IPR050833">
    <property type="entry name" value="Poly_Biosynth_Transport"/>
</dbReference>
<reference evidence="8 9" key="1">
    <citation type="submission" date="2013-01" db="EMBL/GenBank/DDBJ databases">
        <authorList>
            <person name="Bench S."/>
        </authorList>
    </citation>
    <scope>NUCLEOTIDE SEQUENCE [LARGE SCALE GENOMIC DNA]</scope>
    <source>
        <strain evidence="8 9">WH 0005</strain>
    </source>
</reference>